<dbReference type="EMBL" id="CAJOAZ010022424">
    <property type="protein sequence ID" value="CAF4365604.1"/>
    <property type="molecule type" value="Genomic_DNA"/>
</dbReference>
<name>A0A820M1Y6_9BILA</name>
<accession>A0A820M1Y6</accession>
<comment type="caution">
    <text evidence="1">The sequence shown here is derived from an EMBL/GenBank/DDBJ whole genome shotgun (WGS) entry which is preliminary data.</text>
</comment>
<dbReference type="Proteomes" id="UP000663844">
    <property type="component" value="Unassembled WGS sequence"/>
</dbReference>
<gene>
    <name evidence="1" type="ORF">OXD698_LOCUS49555</name>
</gene>
<evidence type="ECO:0000313" key="1">
    <source>
        <dbReference type="EMBL" id="CAF4365604.1"/>
    </source>
</evidence>
<organism evidence="1 2">
    <name type="scientific">Adineta steineri</name>
    <dbReference type="NCBI Taxonomy" id="433720"/>
    <lineage>
        <taxon>Eukaryota</taxon>
        <taxon>Metazoa</taxon>
        <taxon>Spiralia</taxon>
        <taxon>Gnathifera</taxon>
        <taxon>Rotifera</taxon>
        <taxon>Eurotatoria</taxon>
        <taxon>Bdelloidea</taxon>
        <taxon>Adinetida</taxon>
        <taxon>Adinetidae</taxon>
        <taxon>Adineta</taxon>
    </lineage>
</organism>
<sequence length="45" mass="5337">CRVHCPRTCNTCCEDFYKDGTCSLENCRRTPNLERYCRKTCICKI</sequence>
<evidence type="ECO:0000313" key="2">
    <source>
        <dbReference type="Proteomes" id="UP000663844"/>
    </source>
</evidence>
<proteinExistence type="predicted"/>
<feature type="non-terminal residue" evidence="1">
    <location>
        <position position="1"/>
    </location>
</feature>
<protein>
    <submittedName>
        <fullName evidence="1">Uncharacterized protein</fullName>
    </submittedName>
</protein>
<reference evidence="1" key="1">
    <citation type="submission" date="2021-02" db="EMBL/GenBank/DDBJ databases">
        <authorList>
            <person name="Nowell W R."/>
        </authorList>
    </citation>
    <scope>NUCLEOTIDE SEQUENCE</scope>
</reference>
<dbReference type="AlphaFoldDB" id="A0A820M1Y6"/>